<dbReference type="OrthoDB" id="2126698at2759"/>
<name>A0A834L839_RHOSS</name>
<keyword evidence="1" id="KW-0812">Transmembrane</keyword>
<sequence>MTHHKLLRPEPQSLQRSWNLQPLDDPVLLRLHSPLQCLSQFLQTQSVVSMVMIYGFTSLLHVLVCWVLVFRLGMESRGAAVANGVLNWVNVILLGVYVTIVS</sequence>
<reference evidence="2" key="1">
    <citation type="submission" date="2019-11" db="EMBL/GenBank/DDBJ databases">
        <authorList>
            <person name="Liu Y."/>
            <person name="Hou J."/>
            <person name="Li T.-Q."/>
            <person name="Guan C.-H."/>
            <person name="Wu X."/>
            <person name="Wu H.-Z."/>
            <person name="Ling F."/>
            <person name="Zhang R."/>
            <person name="Shi X.-G."/>
            <person name="Ren J.-P."/>
            <person name="Chen E.-F."/>
            <person name="Sun J.-M."/>
        </authorList>
    </citation>
    <scope>NUCLEOTIDE SEQUENCE</scope>
    <source>
        <strain evidence="2">Adult_tree_wgs_1</strain>
        <tissue evidence="2">Leaves</tissue>
    </source>
</reference>
<keyword evidence="1" id="KW-0472">Membrane</keyword>
<accession>A0A834L839</accession>
<dbReference type="EMBL" id="WJXA01000011">
    <property type="protein sequence ID" value="KAF7127115.1"/>
    <property type="molecule type" value="Genomic_DNA"/>
</dbReference>
<evidence type="ECO:0000313" key="2">
    <source>
        <dbReference type="EMBL" id="KAF7127115.1"/>
    </source>
</evidence>
<evidence type="ECO:0000256" key="1">
    <source>
        <dbReference type="SAM" id="Phobius"/>
    </source>
</evidence>
<comment type="caution">
    <text evidence="2">The sequence shown here is derived from an EMBL/GenBank/DDBJ whole genome shotgun (WGS) entry which is preliminary data.</text>
</comment>
<keyword evidence="3" id="KW-1185">Reference proteome</keyword>
<organism evidence="2 3">
    <name type="scientific">Rhododendron simsii</name>
    <name type="common">Sims's rhododendron</name>
    <dbReference type="NCBI Taxonomy" id="118357"/>
    <lineage>
        <taxon>Eukaryota</taxon>
        <taxon>Viridiplantae</taxon>
        <taxon>Streptophyta</taxon>
        <taxon>Embryophyta</taxon>
        <taxon>Tracheophyta</taxon>
        <taxon>Spermatophyta</taxon>
        <taxon>Magnoliopsida</taxon>
        <taxon>eudicotyledons</taxon>
        <taxon>Gunneridae</taxon>
        <taxon>Pentapetalae</taxon>
        <taxon>asterids</taxon>
        <taxon>Ericales</taxon>
        <taxon>Ericaceae</taxon>
        <taxon>Ericoideae</taxon>
        <taxon>Rhodoreae</taxon>
        <taxon>Rhododendron</taxon>
    </lineage>
</organism>
<feature type="transmembrane region" description="Helical" evidence="1">
    <location>
        <begin position="81"/>
        <end position="100"/>
    </location>
</feature>
<feature type="transmembrane region" description="Helical" evidence="1">
    <location>
        <begin position="47"/>
        <end position="69"/>
    </location>
</feature>
<gene>
    <name evidence="2" type="ORF">RHSIM_Rhsim11G0088400</name>
</gene>
<evidence type="ECO:0000313" key="3">
    <source>
        <dbReference type="Proteomes" id="UP000626092"/>
    </source>
</evidence>
<protein>
    <submittedName>
        <fullName evidence="2">Uncharacterized protein</fullName>
    </submittedName>
</protein>
<proteinExistence type="predicted"/>
<dbReference type="Proteomes" id="UP000626092">
    <property type="component" value="Unassembled WGS sequence"/>
</dbReference>
<keyword evidence="1" id="KW-1133">Transmembrane helix</keyword>
<dbReference type="PANTHER" id="PTHR11206">
    <property type="entry name" value="MULTIDRUG RESISTANCE PROTEIN"/>
    <property type="match status" value="1"/>
</dbReference>
<dbReference type="AlphaFoldDB" id="A0A834L839"/>